<dbReference type="AlphaFoldDB" id="A0AAX6G8P3"/>
<evidence type="ECO:0000256" key="1">
    <source>
        <dbReference type="ARBA" id="ARBA00008645"/>
    </source>
</evidence>
<evidence type="ECO:0000256" key="2">
    <source>
        <dbReference type="ARBA" id="ARBA00013111"/>
    </source>
</evidence>
<feature type="region of interest" description="Disordered" evidence="6">
    <location>
        <begin position="1"/>
        <end position="35"/>
    </location>
</feature>
<evidence type="ECO:0000313" key="9">
    <source>
        <dbReference type="Proteomes" id="UP001140949"/>
    </source>
</evidence>
<evidence type="ECO:0000313" key="8">
    <source>
        <dbReference type="EMBL" id="KAJ6824738.1"/>
    </source>
</evidence>
<dbReference type="Gene3D" id="3.40.50.1820">
    <property type="entry name" value="alpha/beta hydrolase"/>
    <property type="match status" value="1"/>
</dbReference>
<accession>A0AAX6G8P3</accession>
<evidence type="ECO:0000259" key="7">
    <source>
        <dbReference type="Pfam" id="PF12697"/>
    </source>
</evidence>
<sequence>MEPTDLSSLPEEQEAAPPAATEDPSSAFAPSSIPPRPASLSSLQKYLPLDWAGYFDREEDVAIPGSDNVFHVYLAGSEGPVVFCLHGGGYSGLSFALSARIIKEKARIVALDLRGHGKSSTENDTDLSVETLCNDVLAVLKTMYGDSPPAIILVGHSMGGSVAVHVAAKRAVPSVAGLIVVDVVEGTAMASLVHMQKILSNRMQHFQTIERAVEWSVKGGSLRNVESARLSVPSTLKYDDSKKCYTYRTPLEETESYWKGWYEGLSDTFLSCPVPKLLLLAGTDRLDSDWAGSLEDRKSISGFIFNLSSGAVSWMSKKQESVTLSSSEAEYVATTSNVYQATWMRRIMEDLFESQTSPTPIYCDNKATICMAKNPSFHGRTKNIELRHYFIREAVTKGVVELKYCSTNDQIADGFTKALSYEKFFKFRHLLGVVDFESRGSVGE</sequence>
<dbReference type="SUPFAM" id="SSF53474">
    <property type="entry name" value="alpha/beta-Hydrolases"/>
    <property type="match status" value="1"/>
</dbReference>
<dbReference type="FunFam" id="3.40.50.1820:FF:000152">
    <property type="entry name" value="Protein phosphatase methylesterase 1"/>
    <property type="match status" value="1"/>
</dbReference>
<keyword evidence="3" id="KW-0719">Serine esterase</keyword>
<protein>
    <recommendedName>
        <fullName evidence="2">protein phosphatase methylesterase-1</fullName>
        <ecNumber evidence="2">3.1.1.89</ecNumber>
    </recommendedName>
</protein>
<dbReference type="InterPro" id="IPR016812">
    <property type="entry name" value="PPase_methylesterase_euk"/>
</dbReference>
<reference evidence="8" key="2">
    <citation type="submission" date="2023-04" db="EMBL/GenBank/DDBJ databases">
        <authorList>
            <person name="Bruccoleri R.E."/>
            <person name="Oakeley E.J."/>
            <person name="Faust A.-M."/>
            <person name="Dessus-Babus S."/>
            <person name="Altorfer M."/>
            <person name="Burckhardt D."/>
            <person name="Oertli M."/>
            <person name="Naumann U."/>
            <person name="Petersen F."/>
            <person name="Wong J."/>
        </authorList>
    </citation>
    <scope>NUCLEOTIDE SEQUENCE</scope>
    <source>
        <strain evidence="8">GSM-AAB239-AS_SAM_17_03QT</strain>
        <tissue evidence="8">Leaf</tissue>
    </source>
</reference>
<dbReference type="EC" id="3.1.1.89" evidence="2"/>
<dbReference type="GO" id="GO:0051723">
    <property type="term" value="F:protein methylesterase activity"/>
    <property type="evidence" value="ECO:0007669"/>
    <property type="project" value="UniProtKB-EC"/>
</dbReference>
<dbReference type="CDD" id="cd09272">
    <property type="entry name" value="RNase_HI_RT_Ty1"/>
    <property type="match status" value="1"/>
</dbReference>
<evidence type="ECO:0000256" key="4">
    <source>
        <dbReference type="ARBA" id="ARBA00022801"/>
    </source>
</evidence>
<evidence type="ECO:0000256" key="6">
    <source>
        <dbReference type="SAM" id="MobiDB-lite"/>
    </source>
</evidence>
<feature type="compositionally biased region" description="Low complexity" evidence="6">
    <location>
        <begin position="7"/>
        <end position="31"/>
    </location>
</feature>
<dbReference type="InterPro" id="IPR000073">
    <property type="entry name" value="AB_hydrolase_1"/>
</dbReference>
<reference evidence="8" key="1">
    <citation type="journal article" date="2023" name="GigaByte">
        <title>Genome assembly of the bearded iris, Iris pallida Lam.</title>
        <authorList>
            <person name="Bruccoleri R.E."/>
            <person name="Oakeley E.J."/>
            <person name="Faust A.M.E."/>
            <person name="Altorfer M."/>
            <person name="Dessus-Babus S."/>
            <person name="Burckhardt D."/>
            <person name="Oertli M."/>
            <person name="Naumann U."/>
            <person name="Petersen F."/>
            <person name="Wong J."/>
        </authorList>
    </citation>
    <scope>NUCLEOTIDE SEQUENCE</scope>
    <source>
        <strain evidence="8">GSM-AAB239-AS_SAM_17_03QT</strain>
    </source>
</reference>
<evidence type="ECO:0000256" key="5">
    <source>
        <dbReference type="ARBA" id="ARBA00049203"/>
    </source>
</evidence>
<comment type="caution">
    <text evidence="8">The sequence shown here is derived from an EMBL/GenBank/DDBJ whole genome shotgun (WGS) entry which is preliminary data.</text>
</comment>
<comment type="catalytic activity">
    <reaction evidence="5">
        <text>[phosphatase 2A protein]-C-terminal L-leucine methyl ester + H2O = [phosphatase 2A protein]-C-terminal L-leucine + methanol + H(+)</text>
        <dbReference type="Rhea" id="RHEA:48548"/>
        <dbReference type="Rhea" id="RHEA-COMP:12134"/>
        <dbReference type="Rhea" id="RHEA-COMP:12135"/>
        <dbReference type="ChEBI" id="CHEBI:15377"/>
        <dbReference type="ChEBI" id="CHEBI:15378"/>
        <dbReference type="ChEBI" id="CHEBI:17790"/>
        <dbReference type="ChEBI" id="CHEBI:90516"/>
        <dbReference type="ChEBI" id="CHEBI:90517"/>
        <dbReference type="EC" id="3.1.1.89"/>
    </reaction>
</comment>
<dbReference type="Pfam" id="PF12697">
    <property type="entry name" value="Abhydrolase_6"/>
    <property type="match status" value="1"/>
</dbReference>
<keyword evidence="4" id="KW-0378">Hydrolase</keyword>
<gene>
    <name evidence="8" type="ORF">M6B38_380100</name>
</gene>
<dbReference type="PANTHER" id="PTHR14189">
    <property type="entry name" value="PROTEIN PHOSPHATASE METHYLESTERASE-1 RELATED"/>
    <property type="match status" value="1"/>
</dbReference>
<name>A0AAX6G8P3_IRIPA</name>
<dbReference type="PANTHER" id="PTHR14189:SF0">
    <property type="entry name" value="PROTEIN PHOSPHATASE METHYLESTERASE 1"/>
    <property type="match status" value="1"/>
</dbReference>
<comment type="similarity">
    <text evidence="1">Belongs to the AB hydrolase superfamily.</text>
</comment>
<organism evidence="8 9">
    <name type="scientific">Iris pallida</name>
    <name type="common">Sweet iris</name>
    <dbReference type="NCBI Taxonomy" id="29817"/>
    <lineage>
        <taxon>Eukaryota</taxon>
        <taxon>Viridiplantae</taxon>
        <taxon>Streptophyta</taxon>
        <taxon>Embryophyta</taxon>
        <taxon>Tracheophyta</taxon>
        <taxon>Spermatophyta</taxon>
        <taxon>Magnoliopsida</taxon>
        <taxon>Liliopsida</taxon>
        <taxon>Asparagales</taxon>
        <taxon>Iridaceae</taxon>
        <taxon>Iridoideae</taxon>
        <taxon>Irideae</taxon>
        <taxon>Iris</taxon>
    </lineage>
</organism>
<proteinExistence type="inferred from homology"/>
<dbReference type="InterPro" id="IPR029058">
    <property type="entry name" value="AB_hydrolase_fold"/>
</dbReference>
<dbReference type="Proteomes" id="UP001140949">
    <property type="component" value="Unassembled WGS sequence"/>
</dbReference>
<dbReference type="PRINTS" id="PR00111">
    <property type="entry name" value="ABHYDROLASE"/>
</dbReference>
<feature type="domain" description="AB hydrolase-1" evidence="7">
    <location>
        <begin position="82"/>
        <end position="295"/>
    </location>
</feature>
<dbReference type="EMBL" id="JANAVB010021799">
    <property type="protein sequence ID" value="KAJ6824738.1"/>
    <property type="molecule type" value="Genomic_DNA"/>
</dbReference>
<keyword evidence="9" id="KW-1185">Reference proteome</keyword>
<evidence type="ECO:0000256" key="3">
    <source>
        <dbReference type="ARBA" id="ARBA00022487"/>
    </source>
</evidence>